<dbReference type="AlphaFoldDB" id="A0A7Y9K348"/>
<evidence type="ECO:0000313" key="2">
    <source>
        <dbReference type="EMBL" id="NYD91716.1"/>
    </source>
</evidence>
<organism evidence="2 3">
    <name type="scientific">Sphingomonas melonis</name>
    <dbReference type="NCBI Taxonomy" id="152682"/>
    <lineage>
        <taxon>Bacteria</taxon>
        <taxon>Pseudomonadati</taxon>
        <taxon>Pseudomonadota</taxon>
        <taxon>Alphaproteobacteria</taxon>
        <taxon>Sphingomonadales</taxon>
        <taxon>Sphingomonadaceae</taxon>
        <taxon>Sphingomonas</taxon>
    </lineage>
</organism>
<keyword evidence="1" id="KW-0812">Transmembrane</keyword>
<keyword evidence="1" id="KW-1133">Transmembrane helix</keyword>
<reference evidence="2 3" key="2">
    <citation type="submission" date="2020-08" db="EMBL/GenBank/DDBJ databases">
        <title>The Agave Microbiome: Exploring the role of microbial communities in plant adaptations to desert environments.</title>
        <authorList>
            <person name="Partida-Martinez L.P."/>
        </authorList>
    </citation>
    <scope>NUCLEOTIDE SEQUENCE [LARGE SCALE GENOMIC DNA]</scope>
    <source>
        <strain evidence="2 3">AS2.3</strain>
    </source>
</reference>
<dbReference type="Proteomes" id="UP000517753">
    <property type="component" value="Unassembled WGS sequence"/>
</dbReference>
<comment type="caution">
    <text evidence="2">The sequence shown here is derived from an EMBL/GenBank/DDBJ whole genome shotgun (WGS) entry which is preliminary data.</text>
</comment>
<dbReference type="EMBL" id="JACCBY010000006">
    <property type="protein sequence ID" value="NYD91716.1"/>
    <property type="molecule type" value="Genomic_DNA"/>
</dbReference>
<sequence>MSFGNGAGGSSEFKRQPNNAQACIPAAMVHHERPNLHNANQWSISRVILTVIGMIGLGIFFLVLYGLLHPNPAAEALRNSKAAVEFHLKDAGSAEYRNLRVYSMNAGRLVVCGEVNSRNSFGAMAGYVRFIGVNAGEAVVETDMVDRTSFDGLWATRGCTGSTGDLVMAE</sequence>
<feature type="transmembrane region" description="Helical" evidence="1">
    <location>
        <begin position="47"/>
        <end position="68"/>
    </location>
</feature>
<evidence type="ECO:0000256" key="1">
    <source>
        <dbReference type="SAM" id="Phobius"/>
    </source>
</evidence>
<evidence type="ECO:0000313" key="3">
    <source>
        <dbReference type="Proteomes" id="UP000517753"/>
    </source>
</evidence>
<accession>A0A7Y9K348</accession>
<name>A0A7Y9K348_9SPHN</name>
<protein>
    <submittedName>
        <fullName evidence="2">Uncharacterized protein</fullName>
    </submittedName>
</protein>
<reference evidence="2 3" key="1">
    <citation type="submission" date="2020-07" db="EMBL/GenBank/DDBJ databases">
        <authorList>
            <person name="Partida-Martinez L."/>
            <person name="Huntemann M."/>
            <person name="Clum A."/>
            <person name="Wang J."/>
            <person name="Palaniappan K."/>
            <person name="Ritter S."/>
            <person name="Chen I.-M."/>
            <person name="Stamatis D."/>
            <person name="Reddy T."/>
            <person name="O'Malley R."/>
            <person name="Daum C."/>
            <person name="Shapiro N."/>
            <person name="Ivanova N."/>
            <person name="Kyrpides N."/>
            <person name="Woyke T."/>
        </authorList>
    </citation>
    <scope>NUCLEOTIDE SEQUENCE [LARGE SCALE GENOMIC DNA]</scope>
    <source>
        <strain evidence="2 3">AS2.3</strain>
    </source>
</reference>
<proteinExistence type="predicted"/>
<keyword evidence="1" id="KW-0472">Membrane</keyword>
<dbReference type="RefSeq" id="WP_179510123.1">
    <property type="nucleotide sequence ID" value="NZ_JACCBY010000006.1"/>
</dbReference>
<gene>
    <name evidence="2" type="ORF">HD841_003532</name>
</gene>
<keyword evidence="3" id="KW-1185">Reference proteome</keyword>